<dbReference type="InterPro" id="IPR001584">
    <property type="entry name" value="Integrase_cat-core"/>
</dbReference>
<dbReference type="InterPro" id="IPR050951">
    <property type="entry name" value="Retrovirus_Pol_polyprotein"/>
</dbReference>
<dbReference type="Gene3D" id="3.30.420.10">
    <property type="entry name" value="Ribonuclease H-like superfamily/Ribonuclease H"/>
    <property type="match status" value="1"/>
</dbReference>
<feature type="region of interest" description="Disordered" evidence="2">
    <location>
        <begin position="508"/>
        <end position="549"/>
    </location>
</feature>
<evidence type="ECO:0000313" key="5">
    <source>
        <dbReference type="Proteomes" id="UP000261480"/>
    </source>
</evidence>
<dbReference type="AlphaFoldDB" id="A0A3B3YJ44"/>
<keyword evidence="5" id="KW-1185">Reference proteome</keyword>
<dbReference type="FunFam" id="1.10.340.70:FF:000001">
    <property type="entry name" value="Retrovirus-related Pol polyprotein from transposon gypsy-like Protein"/>
    <property type="match status" value="1"/>
</dbReference>
<dbReference type="GO" id="GO:0015074">
    <property type="term" value="P:DNA integration"/>
    <property type="evidence" value="ECO:0007669"/>
    <property type="project" value="InterPro"/>
</dbReference>
<dbReference type="InterPro" id="IPR041588">
    <property type="entry name" value="Integrase_H2C2"/>
</dbReference>
<feature type="compositionally biased region" description="Polar residues" evidence="2">
    <location>
        <begin position="516"/>
        <end position="528"/>
    </location>
</feature>
<dbReference type="STRING" id="48701.ENSPMEP00000027394"/>
<feature type="compositionally biased region" description="Polar residues" evidence="2">
    <location>
        <begin position="537"/>
        <end position="547"/>
    </location>
</feature>
<evidence type="ECO:0000256" key="1">
    <source>
        <dbReference type="ARBA" id="ARBA00039658"/>
    </source>
</evidence>
<dbReference type="SUPFAM" id="SSF53098">
    <property type="entry name" value="Ribonuclease H-like"/>
    <property type="match status" value="1"/>
</dbReference>
<name>A0A3B3YJ44_9TELE</name>
<evidence type="ECO:0000313" key="4">
    <source>
        <dbReference type="Ensembl" id="ENSPMEP00000027394.1"/>
    </source>
</evidence>
<dbReference type="Gene3D" id="1.10.340.70">
    <property type="match status" value="1"/>
</dbReference>
<reference evidence="4" key="2">
    <citation type="submission" date="2025-09" db="UniProtKB">
        <authorList>
            <consortium name="Ensembl"/>
        </authorList>
    </citation>
    <scope>IDENTIFICATION</scope>
</reference>
<proteinExistence type="predicted"/>
<feature type="domain" description="Integrase catalytic" evidence="3">
    <location>
        <begin position="159"/>
        <end position="317"/>
    </location>
</feature>
<dbReference type="Pfam" id="PF00665">
    <property type="entry name" value="rve"/>
    <property type="match status" value="1"/>
</dbReference>
<dbReference type="FunFam" id="3.30.420.10:FF:000269">
    <property type="entry name" value="Uncharacterized protein"/>
    <property type="match status" value="1"/>
</dbReference>
<dbReference type="Proteomes" id="UP000261480">
    <property type="component" value="Unplaced"/>
</dbReference>
<dbReference type="PROSITE" id="PS50994">
    <property type="entry name" value="INTEGRASE"/>
    <property type="match status" value="1"/>
</dbReference>
<reference evidence="4" key="1">
    <citation type="submission" date="2025-08" db="UniProtKB">
        <authorList>
            <consortium name="Ensembl"/>
        </authorList>
    </citation>
    <scope>IDENTIFICATION</scope>
</reference>
<dbReference type="PANTHER" id="PTHR37984">
    <property type="entry name" value="PROTEIN CBG26694"/>
    <property type="match status" value="1"/>
</dbReference>
<feature type="region of interest" description="Disordered" evidence="2">
    <location>
        <begin position="451"/>
        <end position="484"/>
    </location>
</feature>
<dbReference type="PANTHER" id="PTHR37984:SF15">
    <property type="entry name" value="INTEGRASE CATALYTIC DOMAIN-CONTAINING PROTEIN"/>
    <property type="match status" value="1"/>
</dbReference>
<organism evidence="4 5">
    <name type="scientific">Poecilia mexicana</name>
    <dbReference type="NCBI Taxonomy" id="48701"/>
    <lineage>
        <taxon>Eukaryota</taxon>
        <taxon>Metazoa</taxon>
        <taxon>Chordata</taxon>
        <taxon>Craniata</taxon>
        <taxon>Vertebrata</taxon>
        <taxon>Euteleostomi</taxon>
        <taxon>Actinopterygii</taxon>
        <taxon>Neopterygii</taxon>
        <taxon>Teleostei</taxon>
        <taxon>Neoteleostei</taxon>
        <taxon>Acanthomorphata</taxon>
        <taxon>Ovalentaria</taxon>
        <taxon>Atherinomorphae</taxon>
        <taxon>Cyprinodontiformes</taxon>
        <taxon>Poeciliidae</taxon>
        <taxon>Poeciliinae</taxon>
        <taxon>Poecilia</taxon>
    </lineage>
</organism>
<sequence>MPECYVFPTRLDLGCLTQLSRADLIKAQDHDPVISMVKKSLSGGPTVSSEKCTDPGAIYLQREVSKLVLVDGLLHRKINKPPSTEVLQLVLPREHVPMVLKSLHDESGHLGVEKTLELIRNRFYWPKMGSEVEQYVKTCGRCITRKALPQRAAPLNQITSRGPLDLVCIDFLSLEPDSKGYANILVVTDHFTRYAQAFPAKDQQASTVAKILCERFFVHYGLPARIHSDQGRDFESKLIQDLLRMLGIRKSRTSPYHPQGDPQPERFNRTLLSMLGTLDPAQKQRWSQNISQLVHAYNCTQNEATGYSPYLLMFGREARLPVDICFGVSDETGKGPTYHQYVSKLRKDLEQAYHLAAKTADKNHQRNKKAHDKHVKEQILEEGDRVLLRNFGVTGKHKLKEKWRTMPYIVLERMPNLPVYKVKPERGLGVEKTVHRNHLLPIGHLVRFPADAETEQVRKPVTRGQQRRSESVKPVAQEDVALSSDSEYEEVNTAVPLQVNLRELLRQTERRAKEPSTVTSEVQISSPHETIDDAGLSPNSPNNQDSLLCSDLDLEGGERESDEVVSEGEHVITERSKRVRKPLLRLSYDELGQPSYQPVSVVSCGVLLGSGTVKEPRHSFCSTVWCHSMALCSSCVNSNLPQFPTFIWVV</sequence>
<dbReference type="InterPro" id="IPR036397">
    <property type="entry name" value="RNaseH_sf"/>
</dbReference>
<protein>
    <recommendedName>
        <fullName evidence="1">Gypsy retrotransposon integrase-like protein 1</fullName>
    </recommendedName>
</protein>
<evidence type="ECO:0000256" key="2">
    <source>
        <dbReference type="SAM" id="MobiDB-lite"/>
    </source>
</evidence>
<accession>A0A3B3YJ44</accession>
<evidence type="ECO:0000259" key="3">
    <source>
        <dbReference type="PROSITE" id="PS50994"/>
    </source>
</evidence>
<dbReference type="Pfam" id="PF17921">
    <property type="entry name" value="Integrase_H2C2"/>
    <property type="match status" value="1"/>
</dbReference>
<dbReference type="Ensembl" id="ENSPMET00000000073.1">
    <property type="protein sequence ID" value="ENSPMEP00000027394.1"/>
    <property type="gene ID" value="ENSPMEG00000011746.1"/>
</dbReference>
<dbReference type="GO" id="GO:0003676">
    <property type="term" value="F:nucleic acid binding"/>
    <property type="evidence" value="ECO:0007669"/>
    <property type="project" value="InterPro"/>
</dbReference>
<dbReference type="InterPro" id="IPR012337">
    <property type="entry name" value="RNaseH-like_sf"/>
</dbReference>